<gene>
    <name evidence="1" type="ORF">NUW54_g11238</name>
</gene>
<proteinExistence type="predicted"/>
<evidence type="ECO:0000313" key="1">
    <source>
        <dbReference type="EMBL" id="KAJ2978792.1"/>
    </source>
</evidence>
<accession>A0ACC1NHM4</accession>
<keyword evidence="2" id="KW-1185">Reference proteome</keyword>
<evidence type="ECO:0000313" key="2">
    <source>
        <dbReference type="Proteomes" id="UP001144978"/>
    </source>
</evidence>
<dbReference type="Proteomes" id="UP001144978">
    <property type="component" value="Unassembled WGS sequence"/>
</dbReference>
<protein>
    <submittedName>
        <fullName evidence="1">Uncharacterized protein</fullName>
    </submittedName>
</protein>
<sequence>MASLSALTSIVDQFRVSIGSWLVGAYISTLGVGMLLQQTMRYFRLYPADPHFLKIWVVLAVVFQLLTTAMVMHASYYYLVTYYMNPSVFAKKDIVWSAGLVPVFGPISNLISERCDTAPLSTHVEINISYSFFARRVYMMGHQYRWIALSGLTMVLISSGFYIGWSSHTFGNCGLKVSLFCQPVKTVQAFTLDIAADALVAAGWITTLAAALLLAGDVQLTATLVYVLRKGRSGIKRTDSMVDMLIMYAISTGSLICVLNVVSLVLLAWLVRLCTTTFVVAYNGGPQFEHSSARAGAWRA</sequence>
<organism evidence="1 2">
    <name type="scientific">Trametes sanguinea</name>
    <dbReference type="NCBI Taxonomy" id="158606"/>
    <lineage>
        <taxon>Eukaryota</taxon>
        <taxon>Fungi</taxon>
        <taxon>Dikarya</taxon>
        <taxon>Basidiomycota</taxon>
        <taxon>Agaricomycotina</taxon>
        <taxon>Agaricomycetes</taxon>
        <taxon>Polyporales</taxon>
        <taxon>Polyporaceae</taxon>
        <taxon>Trametes</taxon>
    </lineage>
</organism>
<dbReference type="EMBL" id="JANSHE010004315">
    <property type="protein sequence ID" value="KAJ2978792.1"/>
    <property type="molecule type" value="Genomic_DNA"/>
</dbReference>
<reference evidence="1" key="1">
    <citation type="submission" date="2022-08" db="EMBL/GenBank/DDBJ databases">
        <title>Genome Sequence of Pycnoporus sanguineus.</title>
        <authorList>
            <person name="Buettner E."/>
        </authorList>
    </citation>
    <scope>NUCLEOTIDE SEQUENCE</scope>
    <source>
        <strain evidence="1">CG-C14</strain>
    </source>
</reference>
<name>A0ACC1NHM4_9APHY</name>
<comment type="caution">
    <text evidence="1">The sequence shown here is derived from an EMBL/GenBank/DDBJ whole genome shotgun (WGS) entry which is preliminary data.</text>
</comment>